<feature type="compositionally biased region" description="Basic and acidic residues" evidence="17">
    <location>
        <begin position="1668"/>
        <end position="1679"/>
    </location>
</feature>
<feature type="binding site" evidence="16">
    <location>
        <position position="1241"/>
    </location>
    <ligand>
        <name>Mg(2+)</name>
        <dbReference type="ChEBI" id="CHEBI:18420"/>
    </ligand>
</feature>
<feature type="binding site" evidence="15">
    <location>
        <position position="633"/>
    </location>
    <ligand>
        <name>ATP</name>
        <dbReference type="ChEBI" id="CHEBI:30616"/>
    </ligand>
</feature>
<dbReference type="GO" id="GO:0140326">
    <property type="term" value="F:ATPase-coupled intramembrane lipid transporter activity"/>
    <property type="evidence" value="ECO:0007669"/>
    <property type="project" value="UniProtKB-EC"/>
</dbReference>
<keyword evidence="10" id="KW-1278">Translocase</keyword>
<feature type="region of interest" description="Disordered" evidence="17">
    <location>
        <begin position="655"/>
        <end position="794"/>
    </location>
</feature>
<feature type="compositionally biased region" description="Basic and acidic residues" evidence="17">
    <location>
        <begin position="1741"/>
        <end position="1750"/>
    </location>
</feature>
<comment type="subcellular location">
    <subcellularLocation>
        <location evidence="2">Endomembrane system</location>
    </subcellularLocation>
    <subcellularLocation>
        <location evidence="1">Membrane</location>
        <topology evidence="1">Multi-pass membrane protein</topology>
    </subcellularLocation>
</comment>
<feature type="compositionally biased region" description="Basic and acidic residues" evidence="17">
    <location>
        <begin position="679"/>
        <end position="699"/>
    </location>
</feature>
<evidence type="ECO:0000256" key="17">
    <source>
        <dbReference type="SAM" id="MobiDB-lite"/>
    </source>
</evidence>
<dbReference type="Pfam" id="PF16212">
    <property type="entry name" value="PhoLip_ATPase_C"/>
    <property type="match status" value="1"/>
</dbReference>
<feature type="transmembrane region" description="Helical" evidence="18">
    <location>
        <begin position="1405"/>
        <end position="1422"/>
    </location>
</feature>
<dbReference type="InterPro" id="IPR023299">
    <property type="entry name" value="ATPase_P-typ_cyto_dom_N"/>
</dbReference>
<dbReference type="Pfam" id="PF00122">
    <property type="entry name" value="E1-E2_ATPase"/>
    <property type="match status" value="1"/>
</dbReference>
<dbReference type="InterPro" id="IPR023298">
    <property type="entry name" value="ATPase_P-typ_TM_dom_sf"/>
</dbReference>
<dbReference type="GO" id="GO:0005524">
    <property type="term" value="F:ATP binding"/>
    <property type="evidence" value="ECO:0007669"/>
    <property type="project" value="UniProtKB-KW"/>
</dbReference>
<feature type="transmembrane region" description="Helical" evidence="18">
    <location>
        <begin position="1294"/>
        <end position="1315"/>
    </location>
</feature>
<evidence type="ECO:0000256" key="13">
    <source>
        <dbReference type="ARBA" id="ARBA00034036"/>
    </source>
</evidence>
<protein>
    <recommendedName>
        <fullName evidence="4">P-type phospholipid transporter</fullName>
        <ecNumber evidence="4">7.6.2.1</ecNumber>
    </recommendedName>
</protein>
<sequence>MAGAGEGADDARRGQEQPLADAQGPPEEASADRPGPGTEPTTDREADAAETEEDDNLTIGHSDHEDDGEELENGDGDGGGGGGAREDEGHQGSSGGDGDGDHDGERPMLEEAFGGRHGDQSAKDSRAQLDPELQNEAIKPTSMDDLEDEEDDQATPDTLDPYARWLRILGFTMSKTVPQPGKGEKVELIQLRVPFTSTFVRQQAKRGCNERLSNTTRTAKYNIWTFFPRAAGHQFLRYTNAFYLFIAIIALIGYFGENLWTVSFNPVTIIALLIVVVGVALIFEGLDDWRRHSGDRETNNATVSRIRKGEIEETTWGELVPGDLVYVNDRESVPADIVLLASYGADAKGSTCYIETSGIDGETNLKIKEVPKFMTASLFRNVEARESLQSSRMTSKRMSSYMSTPEVQLHEKQRLARIIPTLCAGLYEYEQPNVFMQFNATFVPRSSFNGDPLENPPSENDKKSLDFKNLILRGSQLRNTKWIVGLVVYAGPETKLALSRRPSPAKFGRIDTFMNRILAVVTVIMIVLIIFADVLLFTTTPDTATMWYFQYTSSTVDAFTTPGPLAYLFTFLILFSNIIPIPIIIIVEILNFYAQAVIQWDLELYHDKTDTAASCRTSNLVAEIGQITHVFSDKTGTLTRNQMKMIGCWVDGKMYGHQPPPPDKSEMENVGGASSKSGNDGEKDDPAAPKSFSSEDKQALEAIVEQEVADRNSGRIPSSPVSIPEELSNSINGSSKRNSGGFEDLELGNGGSTTKRHADDDAGDSTDIDDDASGRNLGSEDNFGCDDVDDDTNSEASMKSIDVEEVFQDAIGLLQENSNTDEHRAVLDFFVLLAVCHTVVLDWDEHGEPVLNAESPDEEAFVRAAGVCGVDLQSTSDGRIVIKTPHFEDEYKVLAVNPFNSSRKRMSLVLNRTSDNSIVLMMKGADNMMLERLAPDEMEKVEELSEALTRYSWNGLRTLVMGKRELTPDEYEEWHETYKSALVAKSSERAGALAKAAEMVERDVVLVGASAVEDQLQLGVPQAIKTLRDAGTQVWVLTGDKVETAINIGLSSNLLDSSMFQLKLIGDDVHHLESQLDEILDVLQQATDGVDLNWDRFHTSSHIQRHLTLDERDGAQNTESVFGSTMSKMKSCLVSFARPFREFRRFMHNFLQARSTNKQFQANVALIVSGNALEQLLHEQKGSIELQQKLLYAARACKVVLACRVSPAQKSLIVEMVRYAPDVKQLPTPPVTLAIGDGANDVPMIQAAHVGIGISGMEGRQAVNSSDFAIAQFRFLVRLMLVHGRWTYRRQANLINYIVYSWLVYTGLLFMYLPYSLYSGQQIFYETLYTSFFAYFANVAVVAHGWFERDLTPQTVMRNPWVYSVGVNSNDLNFKKLGAVTFVSFLHILLLFGFLFSVLPSTVPLDILGSAMFVGLIMILYTRQALVGSTYVSITVGIFILDLMCFFIVMASIQSPPIIYTESEGAGMIWSAVVLCMMSVVVFDSTVRISRKEFFPHPEQVLQELDRGYFKGSKHARHSHQDAFLVLEDFGRLTALPFAIATQRIGNIIEKRELAQRQKDMESIGSISQLDMVERSLSAPASAHLVASRFSEDSTMMGERANSSIAHPTSQSAFQRMTPAFDFDFSTFGSDVRASFRRMGANARAPSLRSASAGNRVPPSVNEEDADPLPHTDSESSHVDNDAYMTSARRFDLQKFFPFARKKGSLEEIAELEETEENGGGDESPSPVEAQAHSSDELGGNEEKDNHKNEDGDDGSLPSPPTLESSAHGNITEEEVPQEHQSEESQNEQNKQAVDDEKTRQG</sequence>
<dbReference type="Pfam" id="PF16209">
    <property type="entry name" value="PhoLip_ATPase_N"/>
    <property type="match status" value="1"/>
</dbReference>
<keyword evidence="6 16" id="KW-0479">Metal-binding</keyword>
<feature type="binding site" evidence="15">
    <location>
        <position position="1210"/>
    </location>
    <ligand>
        <name>ATP</name>
        <dbReference type="ChEBI" id="CHEBI:30616"/>
    </ligand>
</feature>
<evidence type="ECO:0000259" key="21">
    <source>
        <dbReference type="Pfam" id="PF16212"/>
    </source>
</evidence>
<feature type="binding site" evidence="15">
    <location>
        <position position="1038"/>
    </location>
    <ligand>
        <name>ATP</name>
        <dbReference type="ChEBI" id="CHEBI:30616"/>
    </ligand>
</feature>
<feature type="compositionally biased region" description="Acidic residues" evidence="17">
    <location>
        <begin position="65"/>
        <end position="75"/>
    </location>
</feature>
<dbReference type="NCBIfam" id="TIGR01494">
    <property type="entry name" value="ATPase_P-type"/>
    <property type="match status" value="1"/>
</dbReference>
<evidence type="ECO:0000256" key="14">
    <source>
        <dbReference type="PIRSR" id="PIRSR606539-1"/>
    </source>
</evidence>
<dbReference type="Gene3D" id="3.40.1110.10">
    <property type="entry name" value="Calcium-transporting ATPase, cytoplasmic domain N"/>
    <property type="match status" value="2"/>
</dbReference>
<feature type="binding site" evidence="15">
    <location>
        <position position="1240"/>
    </location>
    <ligand>
        <name>ATP</name>
        <dbReference type="ChEBI" id="CHEBI:30616"/>
    </ligand>
</feature>
<dbReference type="InterPro" id="IPR008250">
    <property type="entry name" value="ATPase_P-typ_transduc_dom_A_sf"/>
</dbReference>
<accession>A0A2R5GAT2</accession>
<dbReference type="InterPro" id="IPR032631">
    <property type="entry name" value="P-type_ATPase_N"/>
</dbReference>
<dbReference type="SUPFAM" id="SSF56784">
    <property type="entry name" value="HAD-like"/>
    <property type="match status" value="1"/>
</dbReference>
<dbReference type="PROSITE" id="PS00154">
    <property type="entry name" value="ATPASE_E1_E2"/>
    <property type="match status" value="1"/>
</dbReference>
<comment type="caution">
    <text evidence="22">The sequence shown here is derived from an EMBL/GenBank/DDBJ whole genome shotgun (WGS) entry which is preliminary data.</text>
</comment>
<feature type="compositionally biased region" description="Basic and acidic residues" evidence="17">
    <location>
        <begin position="99"/>
        <end position="129"/>
    </location>
</feature>
<dbReference type="InterPro" id="IPR001757">
    <property type="entry name" value="P_typ_ATPase"/>
</dbReference>
<keyword evidence="23" id="KW-1185">Reference proteome</keyword>
<keyword evidence="7 15" id="KW-0547">Nucleotide-binding</keyword>
<dbReference type="GO" id="GO:0005886">
    <property type="term" value="C:plasma membrane"/>
    <property type="evidence" value="ECO:0007669"/>
    <property type="project" value="TreeGrafter"/>
</dbReference>
<feature type="transmembrane region" description="Helical" evidence="18">
    <location>
        <begin position="1377"/>
        <end position="1399"/>
    </location>
</feature>
<feature type="region of interest" description="Disordered" evidence="17">
    <location>
        <begin position="1713"/>
        <end position="1802"/>
    </location>
</feature>
<feature type="binding site" evidence="15">
    <location>
        <position position="858"/>
    </location>
    <ligand>
        <name>ATP</name>
        <dbReference type="ChEBI" id="CHEBI:30616"/>
    </ligand>
</feature>
<dbReference type="PANTHER" id="PTHR24092:SF218">
    <property type="entry name" value="PHOSPHOLIPID-TRANSPORTING ATPASE"/>
    <property type="match status" value="1"/>
</dbReference>
<comment type="similarity">
    <text evidence="3">Belongs to the cation transport ATPase (P-type) (TC 3.A.3) family. Type IV subfamily.</text>
</comment>
<dbReference type="SUPFAM" id="SSF81653">
    <property type="entry name" value="Calcium ATPase, transduction domain A"/>
    <property type="match status" value="1"/>
</dbReference>
<dbReference type="NCBIfam" id="TIGR01652">
    <property type="entry name" value="ATPase-Plipid"/>
    <property type="match status" value="1"/>
</dbReference>
<keyword evidence="11 18" id="KW-1133">Transmembrane helix</keyword>
<feature type="binding site" evidence="15">
    <location>
        <position position="899"/>
    </location>
    <ligand>
        <name>ATP</name>
        <dbReference type="ChEBI" id="CHEBI:30616"/>
    </ligand>
</feature>
<dbReference type="PANTHER" id="PTHR24092">
    <property type="entry name" value="PROBABLE PHOSPHOLIPID-TRANSPORTING ATPASE"/>
    <property type="match status" value="1"/>
</dbReference>
<feature type="binding site" evidence="16">
    <location>
        <position position="635"/>
    </location>
    <ligand>
        <name>Mg(2+)</name>
        <dbReference type="ChEBI" id="CHEBI:18420"/>
    </ligand>
</feature>
<keyword evidence="12 18" id="KW-0472">Membrane</keyword>
<evidence type="ECO:0000256" key="7">
    <source>
        <dbReference type="ARBA" id="ARBA00022741"/>
    </source>
</evidence>
<name>A0A2R5GAT2_9STRA</name>
<feature type="transmembrane region" description="Helical" evidence="18">
    <location>
        <begin position="517"/>
        <end position="537"/>
    </location>
</feature>
<dbReference type="SFLD" id="SFLDF00027">
    <property type="entry name" value="p-type_atpase"/>
    <property type="match status" value="1"/>
</dbReference>
<gene>
    <name evidence="22" type="ORF">FCC1311_069681</name>
</gene>
<evidence type="ECO:0000256" key="4">
    <source>
        <dbReference type="ARBA" id="ARBA00012189"/>
    </source>
</evidence>
<evidence type="ECO:0000256" key="10">
    <source>
        <dbReference type="ARBA" id="ARBA00022967"/>
    </source>
</evidence>
<dbReference type="GO" id="GO:0016887">
    <property type="term" value="F:ATP hydrolysis activity"/>
    <property type="evidence" value="ECO:0007669"/>
    <property type="project" value="InterPro"/>
</dbReference>
<feature type="transmembrane region" description="Helical" evidence="18">
    <location>
        <begin position="1465"/>
        <end position="1483"/>
    </location>
</feature>
<feature type="compositionally biased region" description="Acidic residues" evidence="17">
    <location>
        <begin position="761"/>
        <end position="771"/>
    </location>
</feature>
<evidence type="ECO:0000313" key="22">
    <source>
        <dbReference type="EMBL" id="GBG27705.1"/>
    </source>
</evidence>
<feature type="binding site" evidence="16">
    <location>
        <position position="1237"/>
    </location>
    <ligand>
        <name>Mg(2+)</name>
        <dbReference type="ChEBI" id="CHEBI:18420"/>
    </ligand>
</feature>
<dbReference type="SUPFAM" id="SSF81660">
    <property type="entry name" value="Metal cation-transporting ATPase, ATP-binding domain N"/>
    <property type="match status" value="1"/>
</dbReference>
<feature type="region of interest" description="Disordered" evidence="17">
    <location>
        <begin position="1642"/>
        <end position="1679"/>
    </location>
</feature>
<dbReference type="InterPro" id="IPR006539">
    <property type="entry name" value="P-type_ATPase_IV"/>
</dbReference>
<evidence type="ECO:0000256" key="8">
    <source>
        <dbReference type="ARBA" id="ARBA00022840"/>
    </source>
</evidence>
<feature type="binding site" evidence="15">
    <location>
        <position position="957"/>
    </location>
    <ligand>
        <name>ATP</name>
        <dbReference type="ChEBI" id="CHEBI:30616"/>
    </ligand>
</feature>
<evidence type="ECO:0000256" key="15">
    <source>
        <dbReference type="PIRSR" id="PIRSR606539-2"/>
    </source>
</evidence>
<feature type="transmembrane region" description="Helical" evidence="18">
    <location>
        <begin position="1434"/>
        <end position="1453"/>
    </location>
</feature>
<dbReference type="Proteomes" id="UP000241890">
    <property type="component" value="Unassembled WGS sequence"/>
</dbReference>
<evidence type="ECO:0000259" key="19">
    <source>
        <dbReference type="Pfam" id="PF00122"/>
    </source>
</evidence>
<feature type="transmembrane region" description="Helical" evidence="18">
    <location>
        <begin position="267"/>
        <end position="286"/>
    </location>
</feature>
<dbReference type="InterPro" id="IPR023214">
    <property type="entry name" value="HAD_sf"/>
</dbReference>
<dbReference type="InParanoid" id="A0A2R5GAT2"/>
<feature type="domain" description="P-type ATPase N-terminal" evidence="20">
    <location>
        <begin position="213"/>
        <end position="252"/>
    </location>
</feature>
<evidence type="ECO:0000256" key="3">
    <source>
        <dbReference type="ARBA" id="ARBA00008109"/>
    </source>
</evidence>
<feature type="domain" description="P-type ATPase A" evidence="19">
    <location>
        <begin position="299"/>
        <end position="344"/>
    </location>
</feature>
<keyword evidence="9 16" id="KW-0460">Magnesium</keyword>
<evidence type="ECO:0000256" key="12">
    <source>
        <dbReference type="ARBA" id="ARBA00023136"/>
    </source>
</evidence>
<evidence type="ECO:0000256" key="5">
    <source>
        <dbReference type="ARBA" id="ARBA00022692"/>
    </source>
</evidence>
<feature type="binding site" evidence="16">
    <location>
        <position position="633"/>
    </location>
    <ligand>
        <name>Mg(2+)</name>
        <dbReference type="ChEBI" id="CHEBI:18420"/>
    </ligand>
</feature>
<feature type="compositionally biased region" description="Basic and acidic residues" evidence="17">
    <location>
        <begin position="1793"/>
        <end position="1802"/>
    </location>
</feature>
<evidence type="ECO:0000259" key="20">
    <source>
        <dbReference type="Pfam" id="PF16209"/>
    </source>
</evidence>
<feature type="transmembrane region" description="Helical" evidence="18">
    <location>
        <begin position="235"/>
        <end position="255"/>
    </location>
</feature>
<evidence type="ECO:0000256" key="2">
    <source>
        <dbReference type="ARBA" id="ARBA00004308"/>
    </source>
</evidence>
<reference evidence="22 23" key="1">
    <citation type="submission" date="2017-12" db="EMBL/GenBank/DDBJ databases">
        <title>Sequencing, de novo assembly and annotation of complete genome of a new Thraustochytrid species, strain FCC1311.</title>
        <authorList>
            <person name="Sedici K."/>
            <person name="Godart F."/>
            <person name="Aiese Cigliano R."/>
            <person name="Sanseverino W."/>
            <person name="Barakat M."/>
            <person name="Ortet P."/>
            <person name="Marechal E."/>
            <person name="Cagnac O."/>
            <person name="Amato A."/>
        </authorList>
    </citation>
    <scope>NUCLEOTIDE SEQUENCE [LARGE SCALE GENOMIC DNA]</scope>
</reference>
<proteinExistence type="inferred from homology"/>
<dbReference type="EMBL" id="BEYU01000035">
    <property type="protein sequence ID" value="GBG27705.1"/>
    <property type="molecule type" value="Genomic_DNA"/>
</dbReference>
<feature type="region of interest" description="Disordered" evidence="17">
    <location>
        <begin position="1"/>
        <end position="158"/>
    </location>
</feature>
<evidence type="ECO:0000256" key="18">
    <source>
        <dbReference type="SAM" id="Phobius"/>
    </source>
</evidence>
<dbReference type="InterPro" id="IPR018303">
    <property type="entry name" value="ATPase_P-typ_P_site"/>
</dbReference>
<dbReference type="EC" id="7.6.2.1" evidence="4"/>
<keyword evidence="8 15" id="KW-0067">ATP-binding</keyword>
<dbReference type="InterPro" id="IPR036412">
    <property type="entry name" value="HAD-like_sf"/>
</dbReference>
<feature type="binding site" evidence="15">
    <location>
        <position position="1241"/>
    </location>
    <ligand>
        <name>ATP</name>
        <dbReference type="ChEBI" id="CHEBI:30616"/>
    </ligand>
</feature>
<evidence type="ECO:0000313" key="23">
    <source>
        <dbReference type="Proteomes" id="UP000241890"/>
    </source>
</evidence>
<dbReference type="SFLD" id="SFLDG00002">
    <property type="entry name" value="C1.7:_P-type_atpase_like"/>
    <property type="match status" value="1"/>
</dbReference>
<feature type="binding site" evidence="15">
    <location>
        <position position="634"/>
    </location>
    <ligand>
        <name>ATP</name>
        <dbReference type="ChEBI" id="CHEBI:30616"/>
    </ligand>
</feature>
<comment type="cofactor">
    <cofactor evidence="16">
        <name>Mg(2+)</name>
        <dbReference type="ChEBI" id="CHEBI:18420"/>
    </cofactor>
</comment>
<dbReference type="Pfam" id="PF13246">
    <property type="entry name" value="Cation_ATPase"/>
    <property type="match status" value="1"/>
</dbReference>
<comment type="catalytic activity">
    <reaction evidence="13">
        <text>ATP + H2O + phospholipidSide 1 = ADP + phosphate + phospholipidSide 2.</text>
        <dbReference type="EC" id="7.6.2.1"/>
    </reaction>
</comment>
<dbReference type="GO" id="GO:0000287">
    <property type="term" value="F:magnesium ion binding"/>
    <property type="evidence" value="ECO:0007669"/>
    <property type="project" value="InterPro"/>
</dbReference>
<evidence type="ECO:0000256" key="16">
    <source>
        <dbReference type="PIRSR" id="PIRSR606539-3"/>
    </source>
</evidence>
<feature type="binding site" evidence="15">
    <location>
        <position position="1039"/>
    </location>
    <ligand>
        <name>ATP</name>
        <dbReference type="ChEBI" id="CHEBI:30616"/>
    </ligand>
</feature>
<keyword evidence="5 18" id="KW-0812">Transmembrane</keyword>
<dbReference type="SUPFAM" id="SSF81665">
    <property type="entry name" value="Calcium ATPase, transmembrane domain M"/>
    <property type="match status" value="1"/>
</dbReference>
<feature type="compositionally biased region" description="Acidic residues" evidence="17">
    <location>
        <begin position="783"/>
        <end position="793"/>
    </location>
</feature>
<feature type="active site" description="4-aspartylphosphate intermediate" evidence="14">
    <location>
        <position position="633"/>
    </location>
</feature>
<dbReference type="OrthoDB" id="377733at2759"/>
<feature type="compositionally biased region" description="Acidic residues" evidence="17">
    <location>
        <begin position="144"/>
        <end position="154"/>
    </location>
</feature>
<feature type="binding site" evidence="15">
    <location>
        <position position="635"/>
    </location>
    <ligand>
        <name>ATP</name>
        <dbReference type="ChEBI" id="CHEBI:30616"/>
    </ligand>
</feature>
<dbReference type="GO" id="GO:0045332">
    <property type="term" value="P:phospholipid translocation"/>
    <property type="evidence" value="ECO:0007669"/>
    <property type="project" value="TreeGrafter"/>
</dbReference>
<dbReference type="InterPro" id="IPR059000">
    <property type="entry name" value="ATPase_P-type_domA"/>
</dbReference>
<feature type="compositionally biased region" description="Polar residues" evidence="17">
    <location>
        <begin position="715"/>
        <end position="738"/>
    </location>
</feature>
<evidence type="ECO:0000256" key="9">
    <source>
        <dbReference type="ARBA" id="ARBA00022842"/>
    </source>
</evidence>
<feature type="transmembrane region" description="Helical" evidence="18">
    <location>
        <begin position="565"/>
        <end position="590"/>
    </location>
</feature>
<evidence type="ECO:0000256" key="11">
    <source>
        <dbReference type="ARBA" id="ARBA00022989"/>
    </source>
</evidence>
<dbReference type="Gene3D" id="3.40.50.1000">
    <property type="entry name" value="HAD superfamily/HAD-like"/>
    <property type="match status" value="2"/>
</dbReference>
<dbReference type="SFLD" id="SFLDS00003">
    <property type="entry name" value="Haloacid_Dehalogenase"/>
    <property type="match status" value="1"/>
</dbReference>
<evidence type="ECO:0000256" key="1">
    <source>
        <dbReference type="ARBA" id="ARBA00004141"/>
    </source>
</evidence>
<dbReference type="Gene3D" id="2.70.150.10">
    <property type="entry name" value="Calcium-transporting ATPase, cytoplasmic transduction domain A"/>
    <property type="match status" value="1"/>
</dbReference>
<feature type="domain" description="P-type ATPase C-terminal" evidence="21">
    <location>
        <begin position="1263"/>
        <end position="1496"/>
    </location>
</feature>
<organism evidence="22 23">
    <name type="scientific">Hondaea fermentalgiana</name>
    <dbReference type="NCBI Taxonomy" id="2315210"/>
    <lineage>
        <taxon>Eukaryota</taxon>
        <taxon>Sar</taxon>
        <taxon>Stramenopiles</taxon>
        <taxon>Bigyra</taxon>
        <taxon>Labyrinthulomycetes</taxon>
        <taxon>Thraustochytrida</taxon>
        <taxon>Thraustochytriidae</taxon>
        <taxon>Hondaea</taxon>
    </lineage>
</organism>
<dbReference type="InterPro" id="IPR044492">
    <property type="entry name" value="P_typ_ATPase_HD_dom"/>
</dbReference>
<evidence type="ECO:0000256" key="6">
    <source>
        <dbReference type="ARBA" id="ARBA00022723"/>
    </source>
</evidence>
<feature type="binding site" evidence="15">
    <location>
        <position position="1040"/>
    </location>
    <ligand>
        <name>ATP</name>
        <dbReference type="ChEBI" id="CHEBI:30616"/>
    </ligand>
</feature>
<dbReference type="InterPro" id="IPR032630">
    <property type="entry name" value="P_typ_ATPase_c"/>
</dbReference>
<feature type="binding site" evidence="15">
    <location>
        <position position="1204"/>
    </location>
    <ligand>
        <name>ATP</name>
        <dbReference type="ChEBI" id="CHEBI:30616"/>
    </ligand>
</feature>
<dbReference type="PRINTS" id="PR00119">
    <property type="entry name" value="CATATPASE"/>
</dbReference>
<feature type="binding site" evidence="15">
    <location>
        <position position="923"/>
    </location>
    <ligand>
        <name>ATP</name>
        <dbReference type="ChEBI" id="CHEBI:30616"/>
    </ligand>
</feature>
<feature type="transmembrane region" description="Helical" evidence="18">
    <location>
        <begin position="1327"/>
        <end position="1347"/>
    </location>
</feature>